<reference evidence="3" key="1">
    <citation type="submission" date="2017-08" db="EMBL/GenBank/DDBJ databases">
        <title>A dynamic microbial community with high functional redundancy inhabits the cold, oxic subseafloor aquifer.</title>
        <authorList>
            <person name="Tully B.J."/>
            <person name="Wheat C.G."/>
            <person name="Glazer B.T."/>
            <person name="Huber J.A."/>
        </authorList>
    </citation>
    <scope>NUCLEOTIDE SEQUENCE [LARGE SCALE GENOMIC DNA]</scope>
</reference>
<proteinExistence type="predicted"/>
<comment type="caution">
    <text evidence="2">The sequence shown here is derived from an EMBL/GenBank/DDBJ whole genome shotgun (WGS) entry which is preliminary data.</text>
</comment>
<sequence>MSEDRFQTLSEKVDDLIDLCADMKRENQILKAGENSWQSERKQLMNKNKDAKSKLESILVRLKAMDQS</sequence>
<keyword evidence="1" id="KW-0175">Coiled coil</keyword>
<evidence type="ECO:0000313" key="3">
    <source>
        <dbReference type="Proteomes" id="UP000218767"/>
    </source>
</evidence>
<protein>
    <submittedName>
        <fullName evidence="2">TIGR02449 family protein</fullName>
    </submittedName>
</protein>
<feature type="coiled-coil region" evidence="1">
    <location>
        <begin position="6"/>
        <end position="61"/>
    </location>
</feature>
<dbReference type="InterPro" id="IPR012662">
    <property type="entry name" value="CHP02449"/>
</dbReference>
<dbReference type="GO" id="GO:0000917">
    <property type="term" value="P:division septum assembly"/>
    <property type="evidence" value="ECO:0007669"/>
    <property type="project" value="UniProtKB-KW"/>
</dbReference>
<gene>
    <name evidence="2" type="ORF">COB20_10595</name>
</gene>
<name>A0A2A4X1P2_9GAMM</name>
<dbReference type="GO" id="GO:0005737">
    <property type="term" value="C:cytoplasm"/>
    <property type="evidence" value="ECO:0007669"/>
    <property type="project" value="InterPro"/>
</dbReference>
<dbReference type="Proteomes" id="UP000218767">
    <property type="component" value="Unassembled WGS sequence"/>
</dbReference>
<accession>A0A2A4X1P2</accession>
<evidence type="ECO:0000313" key="2">
    <source>
        <dbReference type="EMBL" id="PCI76414.1"/>
    </source>
</evidence>
<dbReference type="EMBL" id="NVUL01000057">
    <property type="protein sequence ID" value="PCI76414.1"/>
    <property type="molecule type" value="Genomic_DNA"/>
</dbReference>
<organism evidence="2 3">
    <name type="scientific">SAR86 cluster bacterium</name>
    <dbReference type="NCBI Taxonomy" id="2030880"/>
    <lineage>
        <taxon>Bacteria</taxon>
        <taxon>Pseudomonadati</taxon>
        <taxon>Pseudomonadota</taxon>
        <taxon>Gammaproteobacteria</taxon>
        <taxon>SAR86 cluster</taxon>
    </lineage>
</organism>
<dbReference type="GO" id="GO:0043093">
    <property type="term" value="P:FtsZ-dependent cytokinesis"/>
    <property type="evidence" value="ECO:0007669"/>
    <property type="project" value="InterPro"/>
</dbReference>
<dbReference type="AlphaFoldDB" id="A0A2A4X1P2"/>
<dbReference type="NCBIfam" id="TIGR02449">
    <property type="entry name" value="TIGR02449 family protein"/>
    <property type="match status" value="1"/>
</dbReference>
<evidence type="ECO:0000256" key="1">
    <source>
        <dbReference type="SAM" id="Coils"/>
    </source>
</evidence>